<protein>
    <recommendedName>
        <fullName evidence="1">DUF4253 domain-containing protein</fullName>
    </recommendedName>
</protein>
<dbReference type="Pfam" id="PF14062">
    <property type="entry name" value="DUF4253"/>
    <property type="match status" value="1"/>
</dbReference>
<evidence type="ECO:0000313" key="2">
    <source>
        <dbReference type="EMBL" id="SDE12409.1"/>
    </source>
</evidence>
<proteinExistence type="predicted"/>
<dbReference type="AlphaFoldDB" id="A0A1G7AC82"/>
<keyword evidence="3" id="KW-1185">Reference proteome</keyword>
<dbReference type="STRING" id="1285928.SAMN04487894_12241"/>
<evidence type="ECO:0000313" key="3">
    <source>
        <dbReference type="Proteomes" id="UP000198757"/>
    </source>
</evidence>
<sequence>MNSRFTGVKTDSGCRQAVSRFILYIMLFFSCSGQTESNGYPLTKQEEAITDSLHLDPPVIQELRKYSQAPVAPFHYSRSKMYANNKVTEPDPIRLPGIIFNETEDNAYELIYKLKDGLKSKGYSIFKVELTGEAGKGEHSVGIVKETDPYRILKQMGTDGINYDITNDSLLTIIKDLDKKYQLELIGASGDYCEFIIHQPPADWNLLAKEVYTVCPDAVEQGAGSLEELAKELRNTRRLYFWWD</sequence>
<accession>A0A1G7AC82</accession>
<dbReference type="InterPro" id="IPR025349">
    <property type="entry name" value="DUF4253"/>
</dbReference>
<organism evidence="2 3">
    <name type="scientific">Niabella drilacis (strain DSM 25811 / CCM 8410 / CCUG 62505 / LMG 26954 / E90)</name>
    <dbReference type="NCBI Taxonomy" id="1285928"/>
    <lineage>
        <taxon>Bacteria</taxon>
        <taxon>Pseudomonadati</taxon>
        <taxon>Bacteroidota</taxon>
        <taxon>Chitinophagia</taxon>
        <taxon>Chitinophagales</taxon>
        <taxon>Chitinophagaceae</taxon>
        <taxon>Niabella</taxon>
    </lineage>
</organism>
<dbReference type="Proteomes" id="UP000198757">
    <property type="component" value="Unassembled WGS sequence"/>
</dbReference>
<gene>
    <name evidence="2" type="ORF">SAMN04487894_12241</name>
</gene>
<name>A0A1G7AC82_NIADE</name>
<feature type="domain" description="DUF4253" evidence="1">
    <location>
        <begin position="141"/>
        <end position="244"/>
    </location>
</feature>
<evidence type="ECO:0000259" key="1">
    <source>
        <dbReference type="Pfam" id="PF14062"/>
    </source>
</evidence>
<dbReference type="EMBL" id="FMZO01000022">
    <property type="protein sequence ID" value="SDE12409.1"/>
    <property type="molecule type" value="Genomic_DNA"/>
</dbReference>
<dbReference type="PROSITE" id="PS51257">
    <property type="entry name" value="PROKAR_LIPOPROTEIN"/>
    <property type="match status" value="1"/>
</dbReference>
<reference evidence="3" key="1">
    <citation type="submission" date="2016-10" db="EMBL/GenBank/DDBJ databases">
        <authorList>
            <person name="Varghese N."/>
            <person name="Submissions S."/>
        </authorList>
    </citation>
    <scope>NUCLEOTIDE SEQUENCE [LARGE SCALE GENOMIC DNA]</scope>
    <source>
        <strain evidence="3">DSM 25811 / CCM 8410 / LMG 26954 / E90</strain>
    </source>
</reference>